<sequence length="131" mass="14782">MPIVRSKVRLRVEGRVFQYCLVKPFFNARPFVKQVEAFQVQPRSWPPYRHKQTYLKQRKKPLAEASSHGFTCSCDVLSYPTPSGLAKTPTFPSLSVNKSTLATRLRALYSLLPHGQVPSLSAPSALVHWAT</sequence>
<proteinExistence type="predicted"/>
<dbReference type="EMBL" id="CAAALY010274171">
    <property type="protein sequence ID" value="VEL42391.1"/>
    <property type="molecule type" value="Genomic_DNA"/>
</dbReference>
<evidence type="ECO:0000313" key="1">
    <source>
        <dbReference type="EMBL" id="VEL42391.1"/>
    </source>
</evidence>
<name>A0A3S5BVT7_9PLAT</name>
<dbReference type="Proteomes" id="UP000784294">
    <property type="component" value="Unassembled WGS sequence"/>
</dbReference>
<gene>
    <name evidence="1" type="ORF">PXEA_LOCUS35831</name>
</gene>
<reference evidence="1" key="1">
    <citation type="submission" date="2018-11" db="EMBL/GenBank/DDBJ databases">
        <authorList>
            <consortium name="Pathogen Informatics"/>
        </authorList>
    </citation>
    <scope>NUCLEOTIDE SEQUENCE</scope>
</reference>
<organism evidence="1 2">
    <name type="scientific">Protopolystoma xenopodis</name>
    <dbReference type="NCBI Taxonomy" id="117903"/>
    <lineage>
        <taxon>Eukaryota</taxon>
        <taxon>Metazoa</taxon>
        <taxon>Spiralia</taxon>
        <taxon>Lophotrochozoa</taxon>
        <taxon>Platyhelminthes</taxon>
        <taxon>Monogenea</taxon>
        <taxon>Polyopisthocotylea</taxon>
        <taxon>Polystomatidea</taxon>
        <taxon>Polystomatidae</taxon>
        <taxon>Protopolystoma</taxon>
    </lineage>
</organism>
<dbReference type="AlphaFoldDB" id="A0A3S5BVT7"/>
<accession>A0A3S5BVT7</accession>
<comment type="caution">
    <text evidence="1">The sequence shown here is derived from an EMBL/GenBank/DDBJ whole genome shotgun (WGS) entry which is preliminary data.</text>
</comment>
<keyword evidence="2" id="KW-1185">Reference proteome</keyword>
<evidence type="ECO:0000313" key="2">
    <source>
        <dbReference type="Proteomes" id="UP000784294"/>
    </source>
</evidence>
<protein>
    <submittedName>
        <fullName evidence="1">Uncharacterized protein</fullName>
    </submittedName>
</protein>